<proteinExistence type="predicted"/>
<evidence type="ECO:0000313" key="2">
    <source>
        <dbReference type="Proteomes" id="UP000061569"/>
    </source>
</evidence>
<organism evidence="1 2">
    <name type="scientific">Lysobacter enzymogenes</name>
    <dbReference type="NCBI Taxonomy" id="69"/>
    <lineage>
        <taxon>Bacteria</taxon>
        <taxon>Pseudomonadati</taxon>
        <taxon>Pseudomonadota</taxon>
        <taxon>Gammaproteobacteria</taxon>
        <taxon>Lysobacterales</taxon>
        <taxon>Lysobacteraceae</taxon>
        <taxon>Lysobacter</taxon>
    </lineage>
</organism>
<dbReference type="EMBL" id="CP013140">
    <property type="protein sequence ID" value="ALN55403.1"/>
    <property type="molecule type" value="Genomic_DNA"/>
</dbReference>
<dbReference type="Proteomes" id="UP000061569">
    <property type="component" value="Chromosome"/>
</dbReference>
<reference evidence="1 2" key="1">
    <citation type="submission" date="2015-11" db="EMBL/GenBank/DDBJ databases">
        <title>Genome sequences of Lysobacter enzymogenes strain C3 and Lysobacter antibioticus ATCC 29479.</title>
        <authorList>
            <person name="Kobayashi D.Y."/>
        </authorList>
    </citation>
    <scope>NUCLEOTIDE SEQUENCE [LARGE SCALE GENOMIC DNA]</scope>
    <source>
        <strain evidence="1 2">C3</strain>
    </source>
</reference>
<gene>
    <name evidence="1" type="ORF">GLE_0044</name>
</gene>
<evidence type="ECO:0000313" key="1">
    <source>
        <dbReference type="EMBL" id="ALN55403.1"/>
    </source>
</evidence>
<dbReference type="AlphaFoldDB" id="A0A0S2DA31"/>
<name>A0A0S2DA31_LYSEN</name>
<dbReference type="STRING" id="69.GLE_0044"/>
<dbReference type="PATRIC" id="fig|69.6.peg.52"/>
<sequence>MMRDLLVRELRAPLIYTLGYVYQGGQRLYHTPIEGLEQMLRTGIAPGARVSLHAWLTLPSHEIIDATFWAAFPALACPEERQQRGLFMHPDQMPGRSYHPQWTSEEFVKRIGVVKEYEGW</sequence>
<accession>A0A0S2DA31</accession>
<protein>
    <submittedName>
        <fullName evidence="1">Uncharacterized protein</fullName>
    </submittedName>
</protein>
<dbReference type="KEGG" id="lez:GLE_0044"/>